<dbReference type="RefSeq" id="WP_369331415.1">
    <property type="nucleotide sequence ID" value="NZ_JAULBC010000007.1"/>
</dbReference>
<evidence type="ECO:0000313" key="2">
    <source>
        <dbReference type="Proteomes" id="UP001560573"/>
    </source>
</evidence>
<name>A0ABV3ZJJ6_9BACT</name>
<evidence type="ECO:0000313" key="1">
    <source>
        <dbReference type="EMBL" id="MEX6690008.1"/>
    </source>
</evidence>
<gene>
    <name evidence="1" type="ORF">QTN47_21040</name>
</gene>
<protein>
    <submittedName>
        <fullName evidence="1">Uncharacterized protein</fullName>
    </submittedName>
</protein>
<keyword evidence="2" id="KW-1185">Reference proteome</keyword>
<sequence length="62" mass="6818">MNKSNSTNISPSLHLPLIDECQRLFDAVDFGVAILEPQRDRTGDITDLVFGMLTSPLKGTLD</sequence>
<dbReference type="EMBL" id="JAULBC010000007">
    <property type="protein sequence ID" value="MEX6690008.1"/>
    <property type="molecule type" value="Genomic_DNA"/>
</dbReference>
<comment type="caution">
    <text evidence="1">The sequence shown here is derived from an EMBL/GenBank/DDBJ whole genome shotgun (WGS) entry which is preliminary data.</text>
</comment>
<dbReference type="Proteomes" id="UP001560573">
    <property type="component" value="Unassembled WGS sequence"/>
</dbReference>
<proteinExistence type="predicted"/>
<organism evidence="1 2">
    <name type="scientific">Danxiaibacter flavus</name>
    <dbReference type="NCBI Taxonomy" id="3049108"/>
    <lineage>
        <taxon>Bacteria</taxon>
        <taxon>Pseudomonadati</taxon>
        <taxon>Bacteroidota</taxon>
        <taxon>Chitinophagia</taxon>
        <taxon>Chitinophagales</taxon>
        <taxon>Chitinophagaceae</taxon>
        <taxon>Danxiaibacter</taxon>
    </lineage>
</organism>
<reference evidence="1 2" key="1">
    <citation type="submission" date="2023-07" db="EMBL/GenBank/DDBJ databases">
        <authorList>
            <person name="Lian W.-H."/>
        </authorList>
    </citation>
    <scope>NUCLEOTIDE SEQUENCE [LARGE SCALE GENOMIC DNA]</scope>
    <source>
        <strain evidence="1 2">SYSU DXS3180</strain>
    </source>
</reference>
<accession>A0ABV3ZJJ6</accession>